<name>Q1Q3B5_KUEST</name>
<dbReference type="InterPro" id="IPR029044">
    <property type="entry name" value="Nucleotide-diphossugar_trans"/>
</dbReference>
<comment type="similarity">
    <text evidence="3">Belongs to the IspD/TarI cytidylyltransferase family. IspD subfamily.</text>
</comment>
<keyword evidence="3" id="KW-0414">Isoprene biosynthesis</keyword>
<keyword evidence="1 3" id="KW-0808">Transferase</keyword>
<keyword evidence="2 3" id="KW-0548">Nucleotidyltransferase</keyword>
<dbReference type="GO" id="GO:0019288">
    <property type="term" value="P:isopentenyl diphosphate biosynthetic process, methylerythritol 4-phosphate pathway"/>
    <property type="evidence" value="ECO:0007669"/>
    <property type="project" value="UniProtKB-UniRule"/>
</dbReference>
<comment type="pathway">
    <text evidence="3">Isoprenoid biosynthesis; isopentenyl diphosphate biosynthesis via DXP pathway; isopentenyl diphosphate from 1-deoxy-D-xylulose 5-phosphate: step 2/6.</text>
</comment>
<dbReference type="EC" id="2.7.7.60" evidence="3"/>
<dbReference type="AlphaFoldDB" id="Q1Q3B5"/>
<dbReference type="InterPro" id="IPR034683">
    <property type="entry name" value="IspD/TarI"/>
</dbReference>
<dbReference type="GO" id="GO:0050518">
    <property type="term" value="F:2-C-methyl-D-erythritol 4-phosphate cytidylyltransferase activity"/>
    <property type="evidence" value="ECO:0007669"/>
    <property type="project" value="UniProtKB-UniRule"/>
</dbReference>
<dbReference type="EMBL" id="CT573071">
    <property type="protein sequence ID" value="CAJ74506.1"/>
    <property type="molecule type" value="Genomic_DNA"/>
</dbReference>
<dbReference type="InterPro" id="IPR050088">
    <property type="entry name" value="IspD/TarI_cytidylyltransf_bact"/>
</dbReference>
<dbReference type="PANTHER" id="PTHR32125:SF4">
    <property type="entry name" value="2-C-METHYL-D-ERYTHRITOL 4-PHOSPHATE CYTIDYLYLTRANSFERASE, CHLOROPLASTIC"/>
    <property type="match status" value="1"/>
</dbReference>
<comment type="function">
    <text evidence="3">Catalyzes the formation of 4-diphosphocytidyl-2-C-methyl-D-erythritol from CTP and 2-C-methyl-D-erythritol 4-phosphate (MEP).</text>
</comment>
<dbReference type="HAMAP" id="MF_00108">
    <property type="entry name" value="IspD"/>
    <property type="match status" value="1"/>
</dbReference>
<comment type="catalytic activity">
    <reaction evidence="3">
        <text>2-C-methyl-D-erythritol 4-phosphate + CTP + H(+) = 4-CDP-2-C-methyl-D-erythritol + diphosphate</text>
        <dbReference type="Rhea" id="RHEA:13429"/>
        <dbReference type="ChEBI" id="CHEBI:15378"/>
        <dbReference type="ChEBI" id="CHEBI:33019"/>
        <dbReference type="ChEBI" id="CHEBI:37563"/>
        <dbReference type="ChEBI" id="CHEBI:57823"/>
        <dbReference type="ChEBI" id="CHEBI:58262"/>
        <dbReference type="EC" id="2.7.7.60"/>
    </reaction>
</comment>
<dbReference type="NCBIfam" id="TIGR00453">
    <property type="entry name" value="ispD"/>
    <property type="match status" value="1"/>
</dbReference>
<proteinExistence type="inferred from homology"/>
<feature type="site" description="Positions MEP for the nucleophilic attack" evidence="3">
    <location>
        <position position="158"/>
    </location>
</feature>
<dbReference type="FunFam" id="3.90.550.10:FF:000003">
    <property type="entry name" value="2-C-methyl-D-erythritol 4-phosphate cytidylyltransferase"/>
    <property type="match status" value="1"/>
</dbReference>
<evidence type="ECO:0000256" key="3">
    <source>
        <dbReference type="HAMAP-Rule" id="MF_00108"/>
    </source>
</evidence>
<sequence>MGKVKVSGILVGAGLGLRMGGDVKKPFIQINDKPVFLHTIDRFSQCSLISEIVLIVGEPEINVVLDTWRDSLNAYNIKKIVPGGKRRQDSVFNGLCNVDADTEIVLIHDLVRPLVKKEHIEAVVYKTREYKAAILAAPMKATVKEVNDDLSIKKTIPRNKLWMAQTPQGFEKTLIINVFRQFQHTGREFTDDAQMVEEAGHPVYIVPGSDENIKITTPDDIRIAKALLK</sequence>
<evidence type="ECO:0000256" key="1">
    <source>
        <dbReference type="ARBA" id="ARBA00022679"/>
    </source>
</evidence>
<protein>
    <recommendedName>
        <fullName evidence="3">2-C-methyl-D-erythritol 4-phosphate cytidylyltransferase</fullName>
        <ecNumber evidence="3">2.7.7.60</ecNumber>
    </recommendedName>
    <alternativeName>
        <fullName evidence="3">4-diphosphocytidyl-2C-methyl-D-erythritol synthase</fullName>
    </alternativeName>
    <alternativeName>
        <fullName evidence="3">MEP cytidylyltransferase</fullName>
        <shortName evidence="3">MCT</shortName>
    </alternativeName>
</protein>
<feature type="site" description="Transition state stabilizer" evidence="3">
    <location>
        <position position="18"/>
    </location>
</feature>
<dbReference type="SUPFAM" id="SSF53448">
    <property type="entry name" value="Nucleotide-diphospho-sugar transferases"/>
    <property type="match status" value="1"/>
</dbReference>
<dbReference type="PANTHER" id="PTHR32125">
    <property type="entry name" value="2-C-METHYL-D-ERYTHRITOL 4-PHOSPHATE CYTIDYLYLTRANSFERASE, CHLOROPLASTIC"/>
    <property type="match status" value="1"/>
</dbReference>
<evidence type="ECO:0000313" key="4">
    <source>
        <dbReference type="EMBL" id="CAJ74506.1"/>
    </source>
</evidence>
<reference evidence="4" key="1">
    <citation type="journal article" date="2006" name="Nature">
        <title>Deciphering the evolution and metabolism of an anammox bacterium from a community genome.</title>
        <authorList>
            <person name="Strous M."/>
            <person name="Pelletier E."/>
            <person name="Mangenot S."/>
            <person name="Rattei T."/>
            <person name="Lehner A."/>
            <person name="Taylor M.W."/>
            <person name="Horn M."/>
            <person name="Daims H."/>
            <person name="Bartol-Mavel D."/>
            <person name="Wincker P."/>
            <person name="Barbe V."/>
            <person name="Fonknechten N."/>
            <person name="Vallenet D."/>
            <person name="Segurens B."/>
            <person name="Schenowitz-Truong C."/>
            <person name="Medigue C."/>
            <person name="Collingro A."/>
            <person name="Snel B."/>
            <person name="Dutilh B.E."/>
            <person name="OpDenCamp H.J.M."/>
            <person name="vanDerDrift C."/>
            <person name="Cirpus I."/>
            <person name="vanDePas-Schoonen K.T."/>
            <person name="Harhangi H.R."/>
            <person name="vanNiftrik L."/>
            <person name="Schmid M."/>
            <person name="Keltjens J."/>
            <person name="vanDeVossenberg J."/>
            <person name="Kartal B."/>
            <person name="Meier H."/>
            <person name="Frishman D."/>
            <person name="Huynen M.A."/>
            <person name="Mewes H."/>
            <person name="Weissenbach J."/>
            <person name="Jetten M.S.M."/>
            <person name="Wagner M."/>
            <person name="LePaslier D."/>
        </authorList>
    </citation>
    <scope>NUCLEOTIDE SEQUENCE</scope>
</reference>
<dbReference type="InterPro" id="IPR001228">
    <property type="entry name" value="IspD"/>
</dbReference>
<gene>
    <name evidence="3 4" type="primary">ispD</name>
    <name evidence="4" type="ORF">kuste3743</name>
</gene>
<accession>Q1Q3B5</accession>
<feature type="site" description="Transition state stabilizer" evidence="3">
    <location>
        <position position="25"/>
    </location>
</feature>
<feature type="site" description="Positions MEP for the nucleophilic attack" evidence="3">
    <location>
        <position position="214"/>
    </location>
</feature>
<reference evidence="4" key="2">
    <citation type="submission" date="2006-01" db="EMBL/GenBank/DDBJ databases">
        <authorList>
            <person name="Genoscope"/>
        </authorList>
    </citation>
    <scope>NUCLEOTIDE SEQUENCE</scope>
</reference>
<dbReference type="CDD" id="cd02516">
    <property type="entry name" value="CDP-ME_synthetase"/>
    <property type="match status" value="1"/>
</dbReference>
<dbReference type="Gene3D" id="3.90.550.10">
    <property type="entry name" value="Spore Coat Polysaccharide Biosynthesis Protein SpsA, Chain A"/>
    <property type="match status" value="1"/>
</dbReference>
<organism evidence="4">
    <name type="scientific">Kuenenia stuttgartiensis</name>
    <dbReference type="NCBI Taxonomy" id="174633"/>
    <lineage>
        <taxon>Bacteria</taxon>
        <taxon>Pseudomonadati</taxon>
        <taxon>Planctomycetota</taxon>
        <taxon>Candidatus Brocadiia</taxon>
        <taxon>Candidatus Brocadiales</taxon>
        <taxon>Candidatus Brocadiaceae</taxon>
        <taxon>Candidatus Kuenenia</taxon>
    </lineage>
</organism>
<dbReference type="RefSeq" id="WP_164994897.1">
    <property type="nucleotide sequence ID" value="NZ_CP049055.1"/>
</dbReference>
<dbReference type="Pfam" id="PF01128">
    <property type="entry name" value="IspD"/>
    <property type="match status" value="1"/>
</dbReference>
<dbReference type="UniPathway" id="UPA00056">
    <property type="reaction ID" value="UER00093"/>
</dbReference>
<evidence type="ECO:0000256" key="2">
    <source>
        <dbReference type="ARBA" id="ARBA00022695"/>
    </source>
</evidence>